<keyword evidence="3" id="KW-1185">Reference proteome</keyword>
<organism evidence="2 3">
    <name type="scientific">Ohessyouella blattaphilus</name>
    <dbReference type="NCBI Taxonomy" id="2949333"/>
    <lineage>
        <taxon>Bacteria</taxon>
        <taxon>Bacillati</taxon>
        <taxon>Bacillota</taxon>
        <taxon>Clostridia</taxon>
        <taxon>Lachnospirales</taxon>
        <taxon>Lachnospiraceae</taxon>
        <taxon>Ohessyouella</taxon>
    </lineage>
</organism>
<comment type="caution">
    <text evidence="2">The sequence shown here is derived from an EMBL/GenBank/DDBJ whole genome shotgun (WGS) entry which is preliminary data.</text>
</comment>
<protein>
    <submittedName>
        <fullName evidence="2">DUF3991 and toprim domain-containing protein</fullName>
    </submittedName>
</protein>
<evidence type="ECO:0000313" key="3">
    <source>
        <dbReference type="Proteomes" id="UP001523565"/>
    </source>
</evidence>
<dbReference type="RefSeq" id="WP_262069791.1">
    <property type="nucleotide sequence ID" value="NZ_JAMXOC010000019.1"/>
</dbReference>
<feature type="domain" description="DUF3991" evidence="1">
    <location>
        <begin position="120"/>
        <end position="188"/>
    </location>
</feature>
<dbReference type="Pfam" id="PF13155">
    <property type="entry name" value="Toprim_2"/>
    <property type="match status" value="1"/>
</dbReference>
<evidence type="ECO:0000313" key="2">
    <source>
        <dbReference type="EMBL" id="MCP1110911.1"/>
    </source>
</evidence>
<proteinExistence type="predicted"/>
<accession>A0ABT1EMH9</accession>
<gene>
    <name evidence="2" type="ORF">NK118_11690</name>
</gene>
<reference evidence="2 3" key="1">
    <citation type="journal article" date="2022" name="Genome Biol. Evol.">
        <title>Host diet, physiology and behaviors set the stage for Lachnospiraceae cladogenesis.</title>
        <authorList>
            <person name="Vera-Ponce De Leon A."/>
            <person name="Schneider M."/>
            <person name="Jahnes B.C."/>
            <person name="Sadowski V."/>
            <person name="Camuy-Velez L.A."/>
            <person name="Duan J."/>
            <person name="Sabree Z.L."/>
        </authorList>
    </citation>
    <scope>NUCLEOTIDE SEQUENCE [LARGE SCALE GENOMIC DNA]</scope>
    <source>
        <strain evidence="2 3">PAL227</strain>
    </source>
</reference>
<dbReference type="SUPFAM" id="SSF57783">
    <property type="entry name" value="Zinc beta-ribbon"/>
    <property type="match status" value="1"/>
</dbReference>
<dbReference type="Proteomes" id="UP001523565">
    <property type="component" value="Unassembled WGS sequence"/>
</dbReference>
<dbReference type="InterPro" id="IPR025054">
    <property type="entry name" value="DUF3991"/>
</dbReference>
<dbReference type="Gene3D" id="3.40.1360.10">
    <property type="match status" value="1"/>
</dbReference>
<dbReference type="EMBL" id="JAMZFV010000019">
    <property type="protein sequence ID" value="MCP1110911.1"/>
    <property type="molecule type" value="Genomic_DNA"/>
</dbReference>
<dbReference type="Pfam" id="PF13154">
    <property type="entry name" value="DUF3991"/>
    <property type="match status" value="1"/>
</dbReference>
<evidence type="ECO:0000259" key="1">
    <source>
        <dbReference type="Pfam" id="PF13154"/>
    </source>
</evidence>
<sequence>MPYIPPELIIKAKELDLLSFLQAHDPGELVRFSGNTYTTKTHDSLKISNGKWMWWSKGIGGKSALDYLIKVKGLSFLDAVETILGNNITTVPPIANIQETEPKKLLLPQRADNNKRVVDYLYNRGIDLEIICHCIDKGLLYESLPYHNLVLLGLDEQKIPRYAFYRSINKNRLLGEATGSNKQYSFRLVTDSSADLHVFESGIDLLSFATLVKRSGRDWHCLNLLSLAGVYSPKNDEKLRLPVALSHFLKQKRDIKEIHLHLDNDNTGRSATLALIKLLETDFTIINSPAPYGKDFNDYLRSEMKLSHYER</sequence>
<name>A0ABT1EMH9_9FIRM</name>